<dbReference type="InterPro" id="IPR032675">
    <property type="entry name" value="LRR_dom_sf"/>
</dbReference>
<dbReference type="PANTHER" id="PTHR31900">
    <property type="entry name" value="F-BOX/RNI SUPERFAMILY PROTEIN-RELATED"/>
    <property type="match status" value="1"/>
</dbReference>
<dbReference type="SUPFAM" id="SSF52047">
    <property type="entry name" value="RNI-like"/>
    <property type="match status" value="1"/>
</dbReference>
<protein>
    <submittedName>
        <fullName evidence="1">Uncharacterized protein</fullName>
    </submittedName>
</protein>
<gene>
    <name evidence="1" type="ORF">DVH24_034919</name>
</gene>
<evidence type="ECO:0000313" key="1">
    <source>
        <dbReference type="EMBL" id="RXH81498.1"/>
    </source>
</evidence>
<dbReference type="InterPro" id="IPR036047">
    <property type="entry name" value="F-box-like_dom_sf"/>
</dbReference>
<dbReference type="InterPro" id="IPR050232">
    <property type="entry name" value="FBL13/AtMIF1-like"/>
</dbReference>
<comment type="caution">
    <text evidence="1">The sequence shown here is derived from an EMBL/GenBank/DDBJ whole genome shotgun (WGS) entry which is preliminary data.</text>
</comment>
<dbReference type="EMBL" id="RDQH01000338">
    <property type="protein sequence ID" value="RXH81498.1"/>
    <property type="molecule type" value="Genomic_DNA"/>
</dbReference>
<keyword evidence="2" id="KW-1185">Reference proteome</keyword>
<accession>A0A498ICT0</accession>
<dbReference type="AlphaFoldDB" id="A0A498ICT0"/>
<name>A0A498ICT0_MALDO</name>
<proteinExistence type="predicted"/>
<organism evidence="1 2">
    <name type="scientific">Malus domestica</name>
    <name type="common">Apple</name>
    <name type="synonym">Pyrus malus</name>
    <dbReference type="NCBI Taxonomy" id="3750"/>
    <lineage>
        <taxon>Eukaryota</taxon>
        <taxon>Viridiplantae</taxon>
        <taxon>Streptophyta</taxon>
        <taxon>Embryophyta</taxon>
        <taxon>Tracheophyta</taxon>
        <taxon>Spermatophyta</taxon>
        <taxon>Magnoliopsida</taxon>
        <taxon>eudicotyledons</taxon>
        <taxon>Gunneridae</taxon>
        <taxon>Pentapetalae</taxon>
        <taxon>rosids</taxon>
        <taxon>fabids</taxon>
        <taxon>Rosales</taxon>
        <taxon>Rosaceae</taxon>
        <taxon>Amygdaloideae</taxon>
        <taxon>Maleae</taxon>
        <taxon>Malus</taxon>
    </lineage>
</organism>
<dbReference type="SUPFAM" id="SSF81383">
    <property type="entry name" value="F-box domain"/>
    <property type="match status" value="1"/>
</dbReference>
<sequence length="413" mass="47455">MTMVDRFSDLPIGVTHHILSFLNIWDLTCFSIASKRCIELYLSTPSLDFGDLLPKRTPKGSSHFTCEFRLKLLSSLDRFLLKRGDNKIKYFRLFWTGHLIKNRDRTPCFCVNENFRIVNLIHNAVRCNVEVLDIFLDEKLAFPFSIFLCETLKSLVINMPSVVKTPSVAFSSNLEYLELMNVEIKDEGFFKWISCSCKSIKELILCGLGRIKNITIESSSLEKFELYDGFCTPIHLNISGEKLETIRVSWRFRSMHRVEYLVINEATIKALFSEGGSTQARFNNLSYLEMDIRSFSDELVPALVSLLRGMPNLCTLYVGYHSSRDTKSDVGASRFDVEHWKLQHLEFIHQTEEVTIALSSGSNGIEFARYILENAEKLEQMTIIHLPEQSDAVQKLNESKMMSKATVIFKEDS</sequence>
<dbReference type="PANTHER" id="PTHR31900:SF34">
    <property type="entry name" value="EMB|CAB62440.1-RELATED"/>
    <property type="match status" value="1"/>
</dbReference>
<dbReference type="Proteomes" id="UP000290289">
    <property type="component" value="Chromosome 12"/>
</dbReference>
<reference evidence="1 2" key="1">
    <citation type="submission" date="2018-10" db="EMBL/GenBank/DDBJ databases">
        <title>A high-quality apple genome assembly.</title>
        <authorList>
            <person name="Hu J."/>
        </authorList>
    </citation>
    <scope>NUCLEOTIDE SEQUENCE [LARGE SCALE GENOMIC DNA]</scope>
    <source>
        <strain evidence="2">cv. HFTH1</strain>
        <tissue evidence="1">Young leaf</tissue>
    </source>
</reference>
<evidence type="ECO:0000313" key="2">
    <source>
        <dbReference type="Proteomes" id="UP000290289"/>
    </source>
</evidence>
<dbReference type="Gene3D" id="3.80.10.10">
    <property type="entry name" value="Ribonuclease Inhibitor"/>
    <property type="match status" value="1"/>
</dbReference>